<gene>
    <name evidence="2" type="ORF">B0F90DRAFT_1785094</name>
</gene>
<name>A0AAD4LUA9_9AGAM</name>
<accession>A0AAD4LUA9</accession>
<dbReference type="EMBL" id="WTXG01000215">
    <property type="protein sequence ID" value="KAI0290526.1"/>
    <property type="molecule type" value="Genomic_DNA"/>
</dbReference>
<organism evidence="2 3">
    <name type="scientific">Multifurca ochricompacta</name>
    <dbReference type="NCBI Taxonomy" id="376703"/>
    <lineage>
        <taxon>Eukaryota</taxon>
        <taxon>Fungi</taxon>
        <taxon>Dikarya</taxon>
        <taxon>Basidiomycota</taxon>
        <taxon>Agaricomycotina</taxon>
        <taxon>Agaricomycetes</taxon>
        <taxon>Russulales</taxon>
        <taxon>Russulaceae</taxon>
        <taxon>Multifurca</taxon>
    </lineage>
</organism>
<dbReference type="AlphaFoldDB" id="A0AAD4LUA9"/>
<reference evidence="2" key="1">
    <citation type="journal article" date="2022" name="New Phytol.">
        <title>Evolutionary transition to the ectomycorrhizal habit in the genomes of a hyperdiverse lineage of mushroom-forming fungi.</title>
        <authorList>
            <person name="Looney B."/>
            <person name="Miyauchi S."/>
            <person name="Morin E."/>
            <person name="Drula E."/>
            <person name="Courty P.E."/>
            <person name="Kohler A."/>
            <person name="Kuo A."/>
            <person name="LaButti K."/>
            <person name="Pangilinan J."/>
            <person name="Lipzen A."/>
            <person name="Riley R."/>
            <person name="Andreopoulos W."/>
            <person name="He G."/>
            <person name="Johnson J."/>
            <person name="Nolan M."/>
            <person name="Tritt A."/>
            <person name="Barry K.W."/>
            <person name="Grigoriev I.V."/>
            <person name="Nagy L.G."/>
            <person name="Hibbett D."/>
            <person name="Henrissat B."/>
            <person name="Matheny P.B."/>
            <person name="Labbe J."/>
            <person name="Martin F.M."/>
        </authorList>
    </citation>
    <scope>NUCLEOTIDE SEQUENCE</scope>
    <source>
        <strain evidence="2">BPL690</strain>
    </source>
</reference>
<dbReference type="Proteomes" id="UP001203297">
    <property type="component" value="Unassembled WGS sequence"/>
</dbReference>
<protein>
    <submittedName>
        <fullName evidence="2">Uncharacterized protein</fullName>
    </submittedName>
</protein>
<evidence type="ECO:0000313" key="3">
    <source>
        <dbReference type="Proteomes" id="UP001203297"/>
    </source>
</evidence>
<feature type="signal peptide" evidence="1">
    <location>
        <begin position="1"/>
        <end position="18"/>
    </location>
</feature>
<feature type="chain" id="PRO_5042158560" evidence="1">
    <location>
        <begin position="19"/>
        <end position="76"/>
    </location>
</feature>
<comment type="caution">
    <text evidence="2">The sequence shown here is derived from an EMBL/GenBank/DDBJ whole genome shotgun (WGS) entry which is preliminary data.</text>
</comment>
<sequence>MQFIKTLITLSLAAFALAAPSVAPVEKAAAINPEGVGGVKRDLVSGLPVVGNLGSEAGNLLNGGLPVVGNVLKGLR</sequence>
<evidence type="ECO:0000313" key="2">
    <source>
        <dbReference type="EMBL" id="KAI0290526.1"/>
    </source>
</evidence>
<keyword evidence="3" id="KW-1185">Reference proteome</keyword>
<proteinExistence type="predicted"/>
<evidence type="ECO:0000256" key="1">
    <source>
        <dbReference type="SAM" id="SignalP"/>
    </source>
</evidence>
<keyword evidence="1" id="KW-0732">Signal</keyword>